<keyword evidence="1" id="KW-0862">Zinc</keyword>
<feature type="domain" description="RING-type" evidence="2">
    <location>
        <begin position="229"/>
        <end position="275"/>
    </location>
</feature>
<dbReference type="Gene3D" id="3.30.40.10">
    <property type="entry name" value="Zinc/RING finger domain, C3HC4 (zinc finger)"/>
    <property type="match status" value="1"/>
</dbReference>
<dbReference type="EMBL" id="ML977363">
    <property type="protein sequence ID" value="KAF2106372.1"/>
    <property type="molecule type" value="Genomic_DNA"/>
</dbReference>
<keyword evidence="4" id="KW-1185">Reference proteome</keyword>
<dbReference type="InterPro" id="IPR001841">
    <property type="entry name" value="Znf_RING"/>
</dbReference>
<dbReference type="PROSITE" id="PS50089">
    <property type="entry name" value="ZF_RING_2"/>
    <property type="match status" value="1"/>
</dbReference>
<accession>A0A6A5YGI5</accession>
<dbReference type="Pfam" id="PF13639">
    <property type="entry name" value="zf-RING_2"/>
    <property type="match status" value="1"/>
</dbReference>
<dbReference type="Proteomes" id="UP000799770">
    <property type="component" value="Unassembled WGS sequence"/>
</dbReference>
<keyword evidence="1" id="KW-0863">Zinc-finger</keyword>
<proteinExistence type="predicted"/>
<gene>
    <name evidence="3" type="ORF">BDV96DRAFT_607429</name>
</gene>
<protein>
    <recommendedName>
        <fullName evidence="2">RING-type domain-containing protein</fullName>
    </recommendedName>
</protein>
<dbReference type="InterPro" id="IPR013083">
    <property type="entry name" value="Znf_RING/FYVE/PHD"/>
</dbReference>
<dbReference type="SUPFAM" id="SSF57850">
    <property type="entry name" value="RING/U-box"/>
    <property type="match status" value="1"/>
</dbReference>
<organism evidence="3 4">
    <name type="scientific">Lophiotrema nucula</name>
    <dbReference type="NCBI Taxonomy" id="690887"/>
    <lineage>
        <taxon>Eukaryota</taxon>
        <taxon>Fungi</taxon>
        <taxon>Dikarya</taxon>
        <taxon>Ascomycota</taxon>
        <taxon>Pezizomycotina</taxon>
        <taxon>Dothideomycetes</taxon>
        <taxon>Pleosporomycetidae</taxon>
        <taxon>Pleosporales</taxon>
        <taxon>Lophiotremataceae</taxon>
        <taxon>Lophiotrema</taxon>
    </lineage>
</organism>
<name>A0A6A5YGI5_9PLEO</name>
<evidence type="ECO:0000313" key="4">
    <source>
        <dbReference type="Proteomes" id="UP000799770"/>
    </source>
</evidence>
<reference evidence="3" key="1">
    <citation type="journal article" date="2020" name="Stud. Mycol.">
        <title>101 Dothideomycetes genomes: a test case for predicting lifestyles and emergence of pathogens.</title>
        <authorList>
            <person name="Haridas S."/>
            <person name="Albert R."/>
            <person name="Binder M."/>
            <person name="Bloem J."/>
            <person name="Labutti K."/>
            <person name="Salamov A."/>
            <person name="Andreopoulos B."/>
            <person name="Baker S."/>
            <person name="Barry K."/>
            <person name="Bills G."/>
            <person name="Bluhm B."/>
            <person name="Cannon C."/>
            <person name="Castanera R."/>
            <person name="Culley D."/>
            <person name="Daum C."/>
            <person name="Ezra D."/>
            <person name="Gonzalez J."/>
            <person name="Henrissat B."/>
            <person name="Kuo A."/>
            <person name="Liang C."/>
            <person name="Lipzen A."/>
            <person name="Lutzoni F."/>
            <person name="Magnuson J."/>
            <person name="Mondo S."/>
            <person name="Nolan M."/>
            <person name="Ohm R."/>
            <person name="Pangilinan J."/>
            <person name="Park H.-J."/>
            <person name="Ramirez L."/>
            <person name="Alfaro M."/>
            <person name="Sun H."/>
            <person name="Tritt A."/>
            <person name="Yoshinaga Y."/>
            <person name="Zwiers L.-H."/>
            <person name="Turgeon B."/>
            <person name="Goodwin S."/>
            <person name="Spatafora J."/>
            <person name="Crous P."/>
            <person name="Grigoriev I."/>
        </authorList>
    </citation>
    <scope>NUCLEOTIDE SEQUENCE</scope>
    <source>
        <strain evidence="3">CBS 627.86</strain>
    </source>
</reference>
<dbReference type="GO" id="GO:0008270">
    <property type="term" value="F:zinc ion binding"/>
    <property type="evidence" value="ECO:0007669"/>
    <property type="project" value="UniProtKB-KW"/>
</dbReference>
<evidence type="ECO:0000313" key="3">
    <source>
        <dbReference type="EMBL" id="KAF2106372.1"/>
    </source>
</evidence>
<evidence type="ECO:0000256" key="1">
    <source>
        <dbReference type="PROSITE-ProRule" id="PRU00175"/>
    </source>
</evidence>
<sequence length="360" mass="40718">MRRLGRRVGESLSPARMLGFRSSLRPVDARIYEGCPSPMGVAVEKRQAVRDKGQRVLRRLRRAVRGMIASSVDALEAATWFSLDLFKAFVEHSGLLRVLMWAAPNAYLGWDRYRMSGLRGLVASITEPLTNFYSSVVENLRSVAKHFKSPHTFQNLLTQTGLYSETQRLGMAAEEVRYDVLALVVELHRLRSSPNCPIEYENIGPAPYIEDLGTDMHRLSARRAGVSNCYICLEPFTSLDSPFKLTACSHIIGYDCMRTWLQSPSPNVRTCPECRTELCEPRRRRLISGQHRAYADGLEKLERKFGRVGQVKHCIAVCQGQEAQCQFTTTCSEYWARELAARGIDIGFLRELMEASSFAL</sequence>
<evidence type="ECO:0000259" key="2">
    <source>
        <dbReference type="PROSITE" id="PS50089"/>
    </source>
</evidence>
<dbReference type="OrthoDB" id="2849579at2759"/>
<dbReference type="AlphaFoldDB" id="A0A6A5YGI5"/>
<keyword evidence="1" id="KW-0479">Metal-binding</keyword>